<dbReference type="PIRSF" id="PIRSF007023">
    <property type="entry name" value="UDP-Galf_transf"/>
    <property type="match status" value="1"/>
</dbReference>
<dbReference type="InterPro" id="IPR058592">
    <property type="entry name" value="Gtf3_C"/>
</dbReference>
<dbReference type="Pfam" id="PF26337">
    <property type="entry name" value="Gtf3_C"/>
    <property type="match status" value="1"/>
</dbReference>
<dbReference type="RefSeq" id="WP_080319399.1">
    <property type="nucleotide sequence ID" value="NZ_MTBC01000007.1"/>
</dbReference>
<feature type="domain" description="Glucosyltransferase 3-like N-terminal" evidence="2">
    <location>
        <begin position="6"/>
        <end position="148"/>
    </location>
</feature>
<evidence type="ECO:0000313" key="5">
    <source>
        <dbReference type="Proteomes" id="UP000191680"/>
    </source>
</evidence>
<sequence length="345" mass="38596">MTKNVYYISRNYKFAKNAASKPKMDCEMILDQMGIYNLGFKQSNYRSSALGAVISFLGITKGLLTLPKRSTLVMQYPLSKFYGYKTKWAKAKGCKIILIVHDVKTLMGKNKEVAKEMKLFNRADVLVVHNKAMLSWFKANGFKGELVSNYLFDYLLKPDQRLPVLPTAKGTKIVFAGGLGMEKSAFLYKLNALKEPGFRLELYGGGFQKEKVQKKSILNYHGSFAPDEVLNHVKGNFGLVWNGNAVNRCDGAFGNYVQFNNPHKTSLYLLAGLPLIIWKKAAVATLVEEEGIGFTIESLEELSKKIAAISESDYQKMLTKVAVTREKIAQGHFLETAMGKALQLV</sequence>
<evidence type="ECO:0000259" key="2">
    <source>
        <dbReference type="Pfam" id="PF26334"/>
    </source>
</evidence>
<dbReference type="Pfam" id="PF26334">
    <property type="entry name" value="Gtf3_N"/>
    <property type="match status" value="1"/>
</dbReference>
<dbReference type="GO" id="GO:0016740">
    <property type="term" value="F:transferase activity"/>
    <property type="evidence" value="ECO:0007669"/>
    <property type="project" value="UniProtKB-KW"/>
</dbReference>
<proteinExistence type="predicted"/>
<dbReference type="InterPro" id="IPR058591">
    <property type="entry name" value="Gtf3_N"/>
</dbReference>
<dbReference type="Gene3D" id="3.40.50.2000">
    <property type="entry name" value="Glycogen Phosphorylase B"/>
    <property type="match status" value="2"/>
</dbReference>
<evidence type="ECO:0000313" key="4">
    <source>
        <dbReference type="EMBL" id="OQD42403.1"/>
    </source>
</evidence>
<reference evidence="4 5" key="1">
    <citation type="submission" date="2016-12" db="EMBL/GenBank/DDBJ databases">
        <authorList>
            <person name="Song W.-J."/>
            <person name="Kurnit D.M."/>
        </authorList>
    </citation>
    <scope>NUCLEOTIDE SEQUENCE [LARGE SCALE GENOMIC DNA]</scope>
    <source>
        <strain evidence="4 5">HSG9</strain>
    </source>
</reference>
<dbReference type="Proteomes" id="UP000191680">
    <property type="component" value="Unassembled WGS sequence"/>
</dbReference>
<dbReference type="EMBL" id="MTBC01000007">
    <property type="protein sequence ID" value="OQD42403.1"/>
    <property type="molecule type" value="Genomic_DNA"/>
</dbReference>
<protein>
    <submittedName>
        <fullName evidence="4">Beta-1,6-galactofuranosyltransferase</fullName>
    </submittedName>
</protein>
<accession>A0A1V6LQE5</accession>
<organism evidence="4 5">
    <name type="scientific">Croceivirga radicis</name>
    <dbReference type="NCBI Taxonomy" id="1929488"/>
    <lineage>
        <taxon>Bacteria</taxon>
        <taxon>Pseudomonadati</taxon>
        <taxon>Bacteroidota</taxon>
        <taxon>Flavobacteriia</taxon>
        <taxon>Flavobacteriales</taxon>
        <taxon>Flavobacteriaceae</taxon>
        <taxon>Croceivirga</taxon>
    </lineage>
</organism>
<name>A0A1V6LQE5_9FLAO</name>
<dbReference type="OrthoDB" id="9790931at2"/>
<keyword evidence="5" id="KW-1185">Reference proteome</keyword>
<comment type="caution">
    <text evidence="4">The sequence shown here is derived from an EMBL/GenBank/DDBJ whole genome shotgun (WGS) entry which is preliminary data.</text>
</comment>
<evidence type="ECO:0000256" key="1">
    <source>
        <dbReference type="ARBA" id="ARBA00022679"/>
    </source>
</evidence>
<dbReference type="AlphaFoldDB" id="A0A1V6LQE5"/>
<gene>
    <name evidence="4" type="ORF">BUL40_11610</name>
</gene>
<keyword evidence="1 4" id="KW-0808">Transferase</keyword>
<evidence type="ECO:0000259" key="3">
    <source>
        <dbReference type="Pfam" id="PF26337"/>
    </source>
</evidence>
<feature type="domain" description="Glucosyltransferase 3-like C-terminal" evidence="3">
    <location>
        <begin position="173"/>
        <end position="340"/>
    </location>
</feature>